<feature type="disulfide bond" evidence="1">
    <location>
        <begin position="66"/>
        <end position="75"/>
    </location>
</feature>
<protein>
    <recommendedName>
        <fullName evidence="2">CP12 domain-containing protein</fullName>
    </recommendedName>
</protein>
<dbReference type="Proteomes" id="UP001180020">
    <property type="component" value="Unassembled WGS sequence"/>
</dbReference>
<reference evidence="3" key="1">
    <citation type="journal article" date="2023" name="Nat. Commun.">
        <title>Diploid and tetraploid genomes of Acorus and the evolution of monocots.</title>
        <authorList>
            <person name="Ma L."/>
            <person name="Liu K.W."/>
            <person name="Li Z."/>
            <person name="Hsiao Y.Y."/>
            <person name="Qi Y."/>
            <person name="Fu T."/>
            <person name="Tang G.D."/>
            <person name="Zhang D."/>
            <person name="Sun W.H."/>
            <person name="Liu D.K."/>
            <person name="Li Y."/>
            <person name="Chen G.Z."/>
            <person name="Liu X.D."/>
            <person name="Liao X.Y."/>
            <person name="Jiang Y.T."/>
            <person name="Yu X."/>
            <person name="Hao Y."/>
            <person name="Huang J."/>
            <person name="Zhao X.W."/>
            <person name="Ke S."/>
            <person name="Chen Y.Y."/>
            <person name="Wu W.L."/>
            <person name="Hsu J.L."/>
            <person name="Lin Y.F."/>
            <person name="Huang M.D."/>
            <person name="Li C.Y."/>
            <person name="Huang L."/>
            <person name="Wang Z.W."/>
            <person name="Zhao X."/>
            <person name="Zhong W.Y."/>
            <person name="Peng D.H."/>
            <person name="Ahmad S."/>
            <person name="Lan S."/>
            <person name="Zhang J.S."/>
            <person name="Tsai W.C."/>
            <person name="Van de Peer Y."/>
            <person name="Liu Z.J."/>
        </authorList>
    </citation>
    <scope>NUCLEOTIDE SEQUENCE</scope>
    <source>
        <strain evidence="3">CP</strain>
    </source>
</reference>
<comment type="caution">
    <text evidence="3">The sequence shown here is derived from an EMBL/GenBank/DDBJ whole genome shotgun (WGS) entry which is preliminary data.</text>
</comment>
<dbReference type="PANTHER" id="PTHR33921">
    <property type="entry name" value="CALVIN CYCLE PROTEIN CP12-2, CHLOROPLASTIC"/>
    <property type="match status" value="1"/>
</dbReference>
<dbReference type="SMART" id="SM01093">
    <property type="entry name" value="CP12"/>
    <property type="match status" value="1"/>
</dbReference>
<dbReference type="GO" id="GO:0009507">
    <property type="term" value="C:chloroplast"/>
    <property type="evidence" value="ECO:0007669"/>
    <property type="project" value="TreeGrafter"/>
</dbReference>
<evidence type="ECO:0000313" key="4">
    <source>
        <dbReference type="Proteomes" id="UP001180020"/>
    </source>
</evidence>
<reference evidence="3" key="2">
    <citation type="submission" date="2023-06" db="EMBL/GenBank/DDBJ databases">
        <authorList>
            <person name="Ma L."/>
            <person name="Liu K.-W."/>
            <person name="Li Z."/>
            <person name="Hsiao Y.-Y."/>
            <person name="Qi Y."/>
            <person name="Fu T."/>
            <person name="Tang G."/>
            <person name="Zhang D."/>
            <person name="Sun W.-H."/>
            <person name="Liu D.-K."/>
            <person name="Li Y."/>
            <person name="Chen G.-Z."/>
            <person name="Liu X.-D."/>
            <person name="Liao X.-Y."/>
            <person name="Jiang Y.-T."/>
            <person name="Yu X."/>
            <person name="Hao Y."/>
            <person name="Huang J."/>
            <person name="Zhao X.-W."/>
            <person name="Ke S."/>
            <person name="Chen Y.-Y."/>
            <person name="Wu W.-L."/>
            <person name="Hsu J.-L."/>
            <person name="Lin Y.-F."/>
            <person name="Huang M.-D."/>
            <person name="Li C.-Y."/>
            <person name="Huang L."/>
            <person name="Wang Z.-W."/>
            <person name="Zhao X."/>
            <person name="Zhong W.-Y."/>
            <person name="Peng D.-H."/>
            <person name="Ahmad S."/>
            <person name="Lan S."/>
            <person name="Zhang J.-S."/>
            <person name="Tsai W.-C."/>
            <person name="Van De Peer Y."/>
            <person name="Liu Z.-J."/>
        </authorList>
    </citation>
    <scope>NUCLEOTIDE SEQUENCE</scope>
    <source>
        <strain evidence="3">CP</strain>
        <tissue evidence="3">Leaves</tissue>
    </source>
</reference>
<gene>
    <name evidence="3" type="ORF">QJS10_CPB11g00194</name>
</gene>
<dbReference type="Pfam" id="PF02672">
    <property type="entry name" value="CP12"/>
    <property type="match status" value="1"/>
</dbReference>
<dbReference type="EMBL" id="JAUJYO010000011">
    <property type="protein sequence ID" value="KAK1305137.1"/>
    <property type="molecule type" value="Genomic_DNA"/>
</dbReference>
<proteinExistence type="predicted"/>
<keyword evidence="1" id="KW-1015">Disulfide bond</keyword>
<dbReference type="AlphaFoldDB" id="A0AAV9DYL9"/>
<dbReference type="GO" id="GO:0080153">
    <property type="term" value="P:negative regulation of reductive pentose-phosphate cycle"/>
    <property type="evidence" value="ECO:0007669"/>
    <property type="project" value="TreeGrafter"/>
</dbReference>
<dbReference type="InterPro" id="IPR003823">
    <property type="entry name" value="CP12_dom"/>
</dbReference>
<feature type="disulfide bond" evidence="1">
    <location>
        <begin position="107"/>
        <end position="116"/>
    </location>
</feature>
<name>A0AAV9DYL9_ACOCL</name>
<keyword evidence="4" id="KW-1185">Reference proteome</keyword>
<evidence type="ECO:0000256" key="1">
    <source>
        <dbReference type="PIRSR" id="PIRSR639314-50"/>
    </source>
</evidence>
<dbReference type="PANTHER" id="PTHR33921:SF16">
    <property type="entry name" value="CALVIN CYCLE PROTEIN CP12-3, CHLOROPLASTIC"/>
    <property type="match status" value="1"/>
</dbReference>
<dbReference type="InterPro" id="IPR039314">
    <property type="entry name" value="CP12-like"/>
</dbReference>
<organism evidence="3 4">
    <name type="scientific">Acorus calamus</name>
    <name type="common">Sweet flag</name>
    <dbReference type="NCBI Taxonomy" id="4465"/>
    <lineage>
        <taxon>Eukaryota</taxon>
        <taxon>Viridiplantae</taxon>
        <taxon>Streptophyta</taxon>
        <taxon>Embryophyta</taxon>
        <taxon>Tracheophyta</taxon>
        <taxon>Spermatophyta</taxon>
        <taxon>Magnoliopsida</taxon>
        <taxon>Liliopsida</taxon>
        <taxon>Acoraceae</taxon>
        <taxon>Acorus</taxon>
    </lineage>
</organism>
<feature type="domain" description="CP12" evidence="2">
    <location>
        <begin position="51"/>
        <end position="121"/>
    </location>
</feature>
<evidence type="ECO:0000259" key="2">
    <source>
        <dbReference type="SMART" id="SM01093"/>
    </source>
</evidence>
<accession>A0AAV9DYL9</accession>
<evidence type="ECO:0000313" key="3">
    <source>
        <dbReference type="EMBL" id="KAK1305137.1"/>
    </source>
</evidence>
<sequence length="121" mass="13830">MASLPIIPATLRPPRAPIGLFSNHRSRNPTVRAAATKGARYEGTRRRERYLAEMIEKKVEEAMEVCEGKPEADVCRVAWDEVEELSKAMADLRWKLGQSKDPLEWFCVENPESEECRVLDD</sequence>